<evidence type="ECO:0000313" key="2">
    <source>
        <dbReference type="EMBL" id="KAK6333154.1"/>
    </source>
</evidence>
<evidence type="ECO:0000313" key="3">
    <source>
        <dbReference type="Proteomes" id="UP001313282"/>
    </source>
</evidence>
<feature type="region of interest" description="Disordered" evidence="1">
    <location>
        <begin position="829"/>
        <end position="853"/>
    </location>
</feature>
<accession>A0AAN8MGM5</accession>
<feature type="region of interest" description="Disordered" evidence="1">
    <location>
        <begin position="1305"/>
        <end position="1330"/>
    </location>
</feature>
<feature type="region of interest" description="Disordered" evidence="1">
    <location>
        <begin position="25"/>
        <end position="44"/>
    </location>
</feature>
<proteinExistence type="predicted"/>
<dbReference type="EMBL" id="JAVHNR010000009">
    <property type="protein sequence ID" value="KAK6333154.1"/>
    <property type="molecule type" value="Genomic_DNA"/>
</dbReference>
<feature type="region of interest" description="Disordered" evidence="1">
    <location>
        <begin position="1107"/>
        <end position="1263"/>
    </location>
</feature>
<feature type="compositionally biased region" description="Basic and acidic residues" evidence="1">
    <location>
        <begin position="1310"/>
        <end position="1330"/>
    </location>
</feature>
<feature type="compositionally biased region" description="Acidic residues" evidence="1">
    <location>
        <begin position="1130"/>
        <end position="1168"/>
    </location>
</feature>
<feature type="compositionally biased region" description="Polar residues" evidence="1">
    <location>
        <begin position="1205"/>
        <end position="1215"/>
    </location>
</feature>
<feature type="region of interest" description="Disordered" evidence="1">
    <location>
        <begin position="737"/>
        <end position="771"/>
    </location>
</feature>
<protein>
    <submittedName>
        <fullName evidence="2">Uncharacterized protein</fullName>
    </submittedName>
</protein>
<keyword evidence="3" id="KW-1185">Reference proteome</keyword>
<feature type="region of interest" description="Disordered" evidence="1">
    <location>
        <begin position="498"/>
        <end position="529"/>
    </location>
</feature>
<comment type="caution">
    <text evidence="2">The sequence shown here is derived from an EMBL/GenBank/DDBJ whole genome shotgun (WGS) entry which is preliminary data.</text>
</comment>
<feature type="compositionally biased region" description="Polar residues" evidence="1">
    <location>
        <begin position="744"/>
        <end position="766"/>
    </location>
</feature>
<name>A0AAN8MGM5_9PEZI</name>
<dbReference type="Proteomes" id="UP001313282">
    <property type="component" value="Unassembled WGS sequence"/>
</dbReference>
<organism evidence="2 3">
    <name type="scientific">Orbilia javanica</name>
    <dbReference type="NCBI Taxonomy" id="47235"/>
    <lineage>
        <taxon>Eukaryota</taxon>
        <taxon>Fungi</taxon>
        <taxon>Dikarya</taxon>
        <taxon>Ascomycota</taxon>
        <taxon>Pezizomycotina</taxon>
        <taxon>Orbiliomycetes</taxon>
        <taxon>Orbiliales</taxon>
        <taxon>Orbiliaceae</taxon>
        <taxon>Orbilia</taxon>
    </lineage>
</organism>
<evidence type="ECO:0000256" key="1">
    <source>
        <dbReference type="SAM" id="MobiDB-lite"/>
    </source>
</evidence>
<feature type="compositionally biased region" description="Basic and acidic residues" evidence="1">
    <location>
        <begin position="505"/>
        <end position="515"/>
    </location>
</feature>
<reference evidence="2 3" key="1">
    <citation type="submission" date="2019-10" db="EMBL/GenBank/DDBJ databases">
        <authorList>
            <person name="Palmer J.M."/>
        </authorList>
    </citation>
    <scope>NUCLEOTIDE SEQUENCE [LARGE SCALE GENOMIC DNA]</scope>
    <source>
        <strain evidence="2 3">TWF718</strain>
    </source>
</reference>
<feature type="region of interest" description="Disordered" evidence="1">
    <location>
        <begin position="782"/>
        <end position="801"/>
    </location>
</feature>
<gene>
    <name evidence="2" type="ORF">TWF718_010977</name>
</gene>
<sequence>MDFPHHWIQKDLGAELQRLEEASQQLRRQRNSVQSNRSHAISSHAKVEYQAQLKANPKSRPTLKPIPESEHYELPYDKTLVTPSEWAPSQHIQSPLRESKHCVQIVQITSGLAPGEPLKAVVTDGQVSVPAVFKPCDGWTKSSHPVRTGAIFQIRRYSFRFPGTCSNSWEEGLTRNDQLSLAQSKTRKSERPKTLTYPSIPASIATYQWEKDFRPADGPLLDITVSKLLPAQAPHQEDTILPIGSIRGLMGIVNQFPTPPIRVPGLDIWCTEIIEEVARIWYAERAWYRFSQATSPRELIKLPGLKTTFLQRLQTDGKTKAAVRKARKNVFEPMYRAEVPIGTLFEIKRAYRDFLSLLKRKRELPILRIPGTNRPLQGRSYSPTPGSFRTNFQSQDAMTSTPQFATQFLPARHASGARREKEPQNTTDLEKRIARFQYDLDPVECENFSEIVRTLYARARSGDFGTDGDTSLICRHISDFYATKILGKVEITRVETQLPAARPSHPAEVKRERIPKAKPPPEPPSNKATTIAFHHSSKLANRERLRATLARLEKADAHESATKASRSPVMALQGELYLSSSATTSVSRQLVPGDKLFSGPRKKASSKSLNDQDNVKTPVARYSTPSLSVGEPMEGITMHMGPKHQEQSSGLRSKVGRLSSRRSMPTTLDENRDKYIGKHTQSVSSTKRKPQDRLSHPGSVAEHGSQVPAPSLAPRSPVVLDSTPVPSEMPILKLSLKGAKEPSAQRTPAQSVQKQPTPGTGRSTPATAEDRKVASISVPFENEQEQHRSALQHPQPRKKAAHLQTLEMAGSPSLPQSRDSPPAVVKTEQFEAGSAVTSHTETHGSSRLETEVAKPPQAEDLLTRLNKMLQLIQNEKDLDKILPERTKVPKDQAEILSKHTSLWPPPKPELQKHMRVIPNLEPRVNEARTCRFPEDFEPYNSTIETATQSDTGETQKGKQKADLDIYGQSENLAPGEQHVFTLTNQPASDNSDDDKVVDWEATPPSQLIDPLDRENEVFENSDAESTLDDNPPPASCMQTPEVSKYERTPNKVKNTPVNTLRRAAAANFTPPVKRVVGIPLRSSSPAEDDDFVTHKYQKSATTTIVTTTDTLETVHSHGDTEGNQRRVVNEEEEEDDDDDDEGEDEEGYQEEEAVEVGDEKGWEEDGEENGEKVEALNEEAEDSEEYDEEEEEYDDEEEDEESEVQVLQTQSSPNLQHRHTPQPREPQLDQVVQVTPIAISSSQFGNPVTPRGSPNVSKRKADQISISPFKAGSAVSPMTRGPKILKIEGAEQIGETLVKRTNAAIASSKESVRQDLHISREDLEKGKPEIRGQCRRRLGLDRTAYFDPSRELSDSD</sequence>
<feature type="compositionally biased region" description="Basic and acidic residues" evidence="1">
    <location>
        <begin position="1112"/>
        <end position="1129"/>
    </location>
</feature>
<feature type="compositionally biased region" description="Polar residues" evidence="1">
    <location>
        <begin position="1230"/>
        <end position="1256"/>
    </location>
</feature>
<feature type="region of interest" description="Disordered" evidence="1">
    <location>
        <begin position="1020"/>
        <end position="1056"/>
    </location>
</feature>
<feature type="compositionally biased region" description="Basic and acidic residues" evidence="1">
    <location>
        <begin position="840"/>
        <end position="852"/>
    </location>
</feature>
<feature type="compositionally biased region" description="Acidic residues" evidence="1">
    <location>
        <begin position="1176"/>
        <end position="1203"/>
    </location>
</feature>
<feature type="region of interest" description="Disordered" evidence="1">
    <location>
        <begin position="592"/>
        <end position="724"/>
    </location>
</feature>
<feature type="compositionally biased region" description="Low complexity" evidence="1">
    <location>
        <begin position="25"/>
        <end position="38"/>
    </location>
</feature>